<dbReference type="PANTHER" id="PTHR43711">
    <property type="entry name" value="TWO-COMPONENT HISTIDINE KINASE"/>
    <property type="match status" value="1"/>
</dbReference>
<evidence type="ECO:0000256" key="2">
    <source>
        <dbReference type="ARBA" id="ARBA00012438"/>
    </source>
</evidence>
<dbReference type="GO" id="GO:0000155">
    <property type="term" value="F:phosphorelay sensor kinase activity"/>
    <property type="evidence" value="ECO:0007669"/>
    <property type="project" value="InterPro"/>
</dbReference>
<dbReference type="InterPro" id="IPR003594">
    <property type="entry name" value="HATPase_dom"/>
</dbReference>
<dbReference type="InterPro" id="IPR036097">
    <property type="entry name" value="HisK_dim/P_sf"/>
</dbReference>
<dbReference type="InterPro" id="IPR004358">
    <property type="entry name" value="Sig_transdc_His_kin-like_C"/>
</dbReference>
<sequence>MERYFALKIAVAYFILGFLWILFSDYLLTFFIVDLDMLTKWQNYKGWFYIAVTALMLYWLIRRQMKRKNRLLDELEAARLKAEESDRLKTAFLSNMSHEIRTPLNGILGFSNLISEEDVPVEQKQLYLKQINSNGKLLLKIINDIIEVSKIQEDQLAISYEQVDLSLMLDNFIKAYTLNGNVFKKKGLELRVLNRLESESLIIETDPSRLLQVLVNLMDNAIKYTAEGWIAIGYRLENSEVQIWIEDTGSGIAPENQEIIFERFKQTSTSKKTGAGFGLGLSISKGIVEALHGTIELESAPGRGSRFLIKLPTKTALQT</sequence>
<keyword evidence="8" id="KW-0472">Membrane</keyword>
<dbReference type="InterPro" id="IPR005467">
    <property type="entry name" value="His_kinase_dom"/>
</dbReference>
<keyword evidence="3" id="KW-0597">Phosphoprotein</keyword>
<evidence type="ECO:0000313" key="11">
    <source>
        <dbReference type="Proteomes" id="UP000198964"/>
    </source>
</evidence>
<dbReference type="InterPro" id="IPR003661">
    <property type="entry name" value="HisK_dim/P_dom"/>
</dbReference>
<proteinExistence type="predicted"/>
<dbReference type="PRINTS" id="PR00344">
    <property type="entry name" value="BCTRLSENSOR"/>
</dbReference>
<keyword evidence="6" id="KW-0902">Two-component regulatory system</keyword>
<protein>
    <recommendedName>
        <fullName evidence="2">histidine kinase</fullName>
        <ecNumber evidence="2">2.7.13.3</ecNumber>
    </recommendedName>
</protein>
<evidence type="ECO:0000256" key="4">
    <source>
        <dbReference type="ARBA" id="ARBA00022679"/>
    </source>
</evidence>
<keyword evidence="8" id="KW-1133">Transmembrane helix</keyword>
<dbReference type="Proteomes" id="UP000198964">
    <property type="component" value="Unassembled WGS sequence"/>
</dbReference>
<name>A0A1I2JBI8_9BACT</name>
<feature type="transmembrane region" description="Helical" evidence="8">
    <location>
        <begin position="12"/>
        <end position="32"/>
    </location>
</feature>
<dbReference type="InterPro" id="IPR050736">
    <property type="entry name" value="Sensor_HK_Regulatory"/>
</dbReference>
<keyword evidence="8" id="KW-0812">Transmembrane</keyword>
<feature type="coiled-coil region" evidence="7">
    <location>
        <begin position="61"/>
        <end position="88"/>
    </location>
</feature>
<organism evidence="10 11">
    <name type="scientific">Sunxiuqinia elliptica</name>
    <dbReference type="NCBI Taxonomy" id="655355"/>
    <lineage>
        <taxon>Bacteria</taxon>
        <taxon>Pseudomonadati</taxon>
        <taxon>Bacteroidota</taxon>
        <taxon>Bacteroidia</taxon>
        <taxon>Marinilabiliales</taxon>
        <taxon>Prolixibacteraceae</taxon>
        <taxon>Sunxiuqinia</taxon>
    </lineage>
</organism>
<dbReference type="AlphaFoldDB" id="A0A1I2JBI8"/>
<dbReference type="STRING" id="655355.SAMN05216283_1088"/>
<dbReference type="InterPro" id="IPR036890">
    <property type="entry name" value="HATPase_C_sf"/>
</dbReference>
<evidence type="ECO:0000256" key="6">
    <source>
        <dbReference type="ARBA" id="ARBA00023012"/>
    </source>
</evidence>
<dbReference type="PANTHER" id="PTHR43711:SF31">
    <property type="entry name" value="HISTIDINE KINASE"/>
    <property type="match status" value="1"/>
</dbReference>
<dbReference type="Pfam" id="PF00512">
    <property type="entry name" value="HisKA"/>
    <property type="match status" value="1"/>
</dbReference>
<keyword evidence="7" id="KW-0175">Coiled coil</keyword>
<dbReference type="Gene3D" id="1.10.287.130">
    <property type="match status" value="1"/>
</dbReference>
<evidence type="ECO:0000256" key="8">
    <source>
        <dbReference type="SAM" id="Phobius"/>
    </source>
</evidence>
<keyword evidence="4" id="KW-0808">Transferase</keyword>
<dbReference type="EC" id="2.7.13.3" evidence="2"/>
<dbReference type="SUPFAM" id="SSF47384">
    <property type="entry name" value="Homodimeric domain of signal transducing histidine kinase"/>
    <property type="match status" value="1"/>
</dbReference>
<evidence type="ECO:0000313" key="10">
    <source>
        <dbReference type="EMBL" id="SFF50547.1"/>
    </source>
</evidence>
<dbReference type="SMART" id="SM00388">
    <property type="entry name" value="HisKA"/>
    <property type="match status" value="1"/>
</dbReference>
<dbReference type="EMBL" id="FONW01000008">
    <property type="protein sequence ID" value="SFF50547.1"/>
    <property type="molecule type" value="Genomic_DNA"/>
</dbReference>
<evidence type="ECO:0000256" key="5">
    <source>
        <dbReference type="ARBA" id="ARBA00022777"/>
    </source>
</evidence>
<dbReference type="CDD" id="cd00082">
    <property type="entry name" value="HisKA"/>
    <property type="match status" value="1"/>
</dbReference>
<accession>A0A1I2JBI8</accession>
<evidence type="ECO:0000256" key="3">
    <source>
        <dbReference type="ARBA" id="ARBA00022553"/>
    </source>
</evidence>
<dbReference type="Pfam" id="PF02518">
    <property type="entry name" value="HATPase_c"/>
    <property type="match status" value="1"/>
</dbReference>
<evidence type="ECO:0000256" key="1">
    <source>
        <dbReference type="ARBA" id="ARBA00000085"/>
    </source>
</evidence>
<dbReference type="SUPFAM" id="SSF55874">
    <property type="entry name" value="ATPase domain of HSP90 chaperone/DNA topoisomerase II/histidine kinase"/>
    <property type="match status" value="1"/>
</dbReference>
<dbReference type="CDD" id="cd00075">
    <property type="entry name" value="HATPase"/>
    <property type="match status" value="1"/>
</dbReference>
<dbReference type="Gene3D" id="3.30.565.10">
    <property type="entry name" value="Histidine kinase-like ATPase, C-terminal domain"/>
    <property type="match status" value="1"/>
</dbReference>
<dbReference type="FunFam" id="3.30.565.10:FF:000006">
    <property type="entry name" value="Sensor histidine kinase WalK"/>
    <property type="match status" value="1"/>
</dbReference>
<dbReference type="PROSITE" id="PS50109">
    <property type="entry name" value="HIS_KIN"/>
    <property type="match status" value="1"/>
</dbReference>
<evidence type="ECO:0000256" key="7">
    <source>
        <dbReference type="SAM" id="Coils"/>
    </source>
</evidence>
<dbReference type="RefSeq" id="WP_093920527.1">
    <property type="nucleotide sequence ID" value="NZ_FONW01000008.1"/>
</dbReference>
<feature type="transmembrane region" description="Helical" evidence="8">
    <location>
        <begin position="44"/>
        <end position="61"/>
    </location>
</feature>
<keyword evidence="11" id="KW-1185">Reference proteome</keyword>
<dbReference type="SMART" id="SM00387">
    <property type="entry name" value="HATPase_c"/>
    <property type="match status" value="1"/>
</dbReference>
<feature type="domain" description="Histidine kinase" evidence="9">
    <location>
        <begin position="95"/>
        <end position="315"/>
    </location>
</feature>
<reference evidence="10 11" key="1">
    <citation type="submission" date="2016-10" db="EMBL/GenBank/DDBJ databases">
        <authorList>
            <person name="de Groot N.N."/>
        </authorList>
    </citation>
    <scope>NUCLEOTIDE SEQUENCE [LARGE SCALE GENOMIC DNA]</scope>
    <source>
        <strain evidence="10 11">CGMCC 1.9156</strain>
    </source>
</reference>
<comment type="catalytic activity">
    <reaction evidence="1">
        <text>ATP + protein L-histidine = ADP + protein N-phospho-L-histidine.</text>
        <dbReference type="EC" id="2.7.13.3"/>
    </reaction>
</comment>
<evidence type="ECO:0000259" key="9">
    <source>
        <dbReference type="PROSITE" id="PS50109"/>
    </source>
</evidence>
<keyword evidence="5" id="KW-0418">Kinase</keyword>
<gene>
    <name evidence="10" type="ORF">SAMN05216283_1088</name>
</gene>